<dbReference type="PANTHER" id="PTHR33420:SF14">
    <property type="entry name" value="TYPE 1 FIMBRIN D-MANNOSE SPECIFIC ADHESIN"/>
    <property type="match status" value="1"/>
</dbReference>
<dbReference type="AlphaFoldDB" id="A0A7Y8K6N4"/>
<dbReference type="Proteomes" id="UP000537188">
    <property type="component" value="Unassembled WGS sequence"/>
</dbReference>
<proteinExistence type="inferred from homology"/>
<evidence type="ECO:0000313" key="7">
    <source>
        <dbReference type="Proteomes" id="UP000531950"/>
    </source>
</evidence>
<feature type="domain" description="Fimbrial-type adhesion" evidence="4">
    <location>
        <begin position="221"/>
        <end position="367"/>
    </location>
</feature>
<organism evidence="6 8">
    <name type="scientific">Pseudomonas yamanorum</name>
    <dbReference type="NCBI Taxonomy" id="515393"/>
    <lineage>
        <taxon>Bacteria</taxon>
        <taxon>Pseudomonadati</taxon>
        <taxon>Pseudomonadota</taxon>
        <taxon>Gammaproteobacteria</taxon>
        <taxon>Pseudomonadales</taxon>
        <taxon>Pseudomonadaceae</taxon>
        <taxon>Pseudomonas</taxon>
    </lineage>
</organism>
<dbReference type="GO" id="GO:0043709">
    <property type="term" value="P:cell adhesion involved in single-species biofilm formation"/>
    <property type="evidence" value="ECO:0007669"/>
    <property type="project" value="TreeGrafter"/>
</dbReference>
<dbReference type="InterPro" id="IPR008966">
    <property type="entry name" value="Adhesion_dom_sf"/>
</dbReference>
<dbReference type="Gene3D" id="2.60.40.1090">
    <property type="entry name" value="Fimbrial-type adhesion domain"/>
    <property type="match status" value="1"/>
</dbReference>
<evidence type="ECO:0000313" key="6">
    <source>
        <dbReference type="EMBL" id="NWE78238.1"/>
    </source>
</evidence>
<dbReference type="InterPro" id="IPR000259">
    <property type="entry name" value="Adhesion_dom_fimbrial"/>
</dbReference>
<dbReference type="Pfam" id="PF00419">
    <property type="entry name" value="Fimbrial"/>
    <property type="match status" value="1"/>
</dbReference>
<comment type="subcellular location">
    <subcellularLocation>
        <location evidence="1">Fimbrium</location>
    </subcellularLocation>
</comment>
<name>A0A7Y8K6N4_9PSED</name>
<evidence type="ECO:0000259" key="4">
    <source>
        <dbReference type="Pfam" id="PF00419"/>
    </source>
</evidence>
<comment type="caution">
    <text evidence="6">The sequence shown here is derived from an EMBL/GenBank/DDBJ whole genome shotgun (WGS) entry which is preliminary data.</text>
</comment>
<protein>
    <submittedName>
        <fullName evidence="6">Type 1 fimbrial protein</fullName>
    </submittedName>
</protein>
<accession>A0A7Y8K6N4</accession>
<dbReference type="EMBL" id="JACARF010000028">
    <property type="protein sequence ID" value="NWE78238.1"/>
    <property type="molecule type" value="Genomic_DNA"/>
</dbReference>
<gene>
    <name evidence="5" type="ORF">HX822_29360</name>
    <name evidence="6" type="ORF">HX828_22040</name>
</gene>
<keyword evidence="3" id="KW-0281">Fimbrium</keyword>
<dbReference type="GO" id="GO:0009289">
    <property type="term" value="C:pilus"/>
    <property type="evidence" value="ECO:0007669"/>
    <property type="project" value="UniProtKB-SubCell"/>
</dbReference>
<evidence type="ECO:0000313" key="5">
    <source>
        <dbReference type="EMBL" id="NWE17072.1"/>
    </source>
</evidence>
<reference evidence="7 8" key="1">
    <citation type="submission" date="2020-04" db="EMBL/GenBank/DDBJ databases">
        <title>Molecular characterization of pseudomonads from Agaricus bisporus reveal novel blotch 2 pathogens in Western Europe.</title>
        <authorList>
            <person name="Taparia T."/>
            <person name="Krijger M."/>
            <person name="Haynes E."/>
            <person name="Elpinstone J.G."/>
            <person name="Noble R."/>
            <person name="Van Der Wolf J."/>
        </authorList>
    </citation>
    <scope>NUCLEOTIDE SEQUENCE [LARGE SCALE GENOMIC DNA]</scope>
    <source>
        <strain evidence="6 8">IPO3781</strain>
        <strain evidence="5 7">IPO3782</strain>
    </source>
</reference>
<sequence length="368" mass="38618">MLTRFCCAMFMRLFKQITRPNGRKRPGDVTVRLSSSLLLLSGALLSSAVYGRAECTRAEEITVSIPATINIPADAKAGDIIGDPAGYSYGPINAIRCTGYDDWLIRNSRYRQNLFDSGKTLAHSGLTMPITSSGVPGVGFAVKAADPNGSYRAIGPSLNLPLHTTADRLAVWGFKAVVYLVLTGPTTGGTYDGGFFAFFSLDESTAGSHITKLPKIVFNAPRKPTCSVTTPSVSMSLGQVAISAFKGTGSHAGSTTENISLNCAGGDGSSLDVFVTLTDQTQPANRTDVLSLTSASTARGVALQLLRGTTLIRYGADSSSIGNANQWQAGSTGNGTFQIPLTARYIQTAPTIEPGTASGVATFTMAYR</sequence>
<comment type="similarity">
    <text evidence="2">Belongs to the fimbrial protein family.</text>
</comment>
<dbReference type="SUPFAM" id="SSF49401">
    <property type="entry name" value="Bacterial adhesins"/>
    <property type="match status" value="1"/>
</dbReference>
<evidence type="ECO:0000256" key="2">
    <source>
        <dbReference type="ARBA" id="ARBA00006671"/>
    </source>
</evidence>
<evidence type="ECO:0000313" key="8">
    <source>
        <dbReference type="Proteomes" id="UP000537188"/>
    </source>
</evidence>
<evidence type="ECO:0000256" key="3">
    <source>
        <dbReference type="ARBA" id="ARBA00023263"/>
    </source>
</evidence>
<evidence type="ECO:0000256" key="1">
    <source>
        <dbReference type="ARBA" id="ARBA00004561"/>
    </source>
</evidence>
<dbReference type="PANTHER" id="PTHR33420">
    <property type="entry name" value="FIMBRIAL SUBUNIT ELFA-RELATED"/>
    <property type="match status" value="1"/>
</dbReference>
<dbReference type="Proteomes" id="UP000531950">
    <property type="component" value="Unassembled WGS sequence"/>
</dbReference>
<dbReference type="InterPro" id="IPR036937">
    <property type="entry name" value="Adhesion_dom_fimbrial_sf"/>
</dbReference>
<dbReference type="InterPro" id="IPR050263">
    <property type="entry name" value="Bact_Fimbrial_Adh_Pro"/>
</dbReference>
<dbReference type="RefSeq" id="WP_177046392.1">
    <property type="nucleotide sequence ID" value="NZ_JACAOQ010000028.1"/>
</dbReference>
<dbReference type="EMBL" id="JACARG010000067">
    <property type="protein sequence ID" value="NWE17072.1"/>
    <property type="molecule type" value="Genomic_DNA"/>
</dbReference>